<keyword evidence="1 12" id="KW-0121">Carboxypeptidase</keyword>
<evidence type="ECO:0000256" key="5">
    <source>
        <dbReference type="ARBA" id="ARBA00022801"/>
    </source>
</evidence>
<evidence type="ECO:0000313" key="12">
    <source>
        <dbReference type="EMBL" id="GGO44941.1"/>
    </source>
</evidence>
<comment type="catalytic activity">
    <reaction evidence="7">
        <text>Preferential cleavage: (Ac)2-L-Lys-D-Ala-|-D-Ala. Also transpeptidation of peptidyl-alanyl moieties that are N-acyl substituents of D-alanine.</text>
        <dbReference type="EC" id="3.4.16.4"/>
    </reaction>
</comment>
<keyword evidence="5" id="KW-0378">Hydrolase</keyword>
<feature type="region of interest" description="Disordered" evidence="9">
    <location>
        <begin position="340"/>
        <end position="362"/>
    </location>
</feature>
<dbReference type="SUPFAM" id="SSF56601">
    <property type="entry name" value="beta-lactamase/transpeptidase-like"/>
    <property type="match status" value="1"/>
</dbReference>
<feature type="region of interest" description="Disordered" evidence="9">
    <location>
        <begin position="601"/>
        <end position="621"/>
    </location>
</feature>
<keyword evidence="13" id="KW-1185">Reference proteome</keyword>
<accession>A0ABQ2LZF3</accession>
<evidence type="ECO:0000256" key="1">
    <source>
        <dbReference type="ARBA" id="ARBA00022645"/>
    </source>
</evidence>
<name>A0ABQ2LZF3_9MICC</name>
<evidence type="ECO:0000256" key="9">
    <source>
        <dbReference type="SAM" id="MobiDB-lite"/>
    </source>
</evidence>
<feature type="domain" description="Penicillin-binding protein transpeptidase" evidence="10">
    <location>
        <begin position="362"/>
        <end position="633"/>
    </location>
</feature>
<gene>
    <name evidence="12" type="ORF">GCM10010977_16500</name>
</gene>
<dbReference type="InterPro" id="IPR036950">
    <property type="entry name" value="PBP_transglycosylase"/>
</dbReference>
<dbReference type="InterPro" id="IPR001460">
    <property type="entry name" value="PCN-bd_Tpept"/>
</dbReference>
<keyword evidence="4" id="KW-0808">Transferase</keyword>
<keyword evidence="2" id="KW-0645">Protease</keyword>
<evidence type="ECO:0000256" key="8">
    <source>
        <dbReference type="ARBA" id="ARBA00049902"/>
    </source>
</evidence>
<comment type="caution">
    <text evidence="12">The sequence shown here is derived from an EMBL/GenBank/DDBJ whole genome shotgun (WGS) entry which is preliminary data.</text>
</comment>
<reference evidence="13" key="1">
    <citation type="journal article" date="2019" name="Int. J. Syst. Evol. Microbiol.">
        <title>The Global Catalogue of Microorganisms (GCM) 10K type strain sequencing project: providing services to taxonomists for standard genome sequencing and annotation.</title>
        <authorList>
            <consortium name="The Broad Institute Genomics Platform"/>
            <consortium name="The Broad Institute Genome Sequencing Center for Infectious Disease"/>
            <person name="Wu L."/>
            <person name="Ma J."/>
        </authorList>
    </citation>
    <scope>NUCLEOTIDE SEQUENCE [LARGE SCALE GENOMIC DNA]</scope>
    <source>
        <strain evidence="13">CGMCC 1.7064</strain>
    </source>
</reference>
<dbReference type="Proteomes" id="UP000642509">
    <property type="component" value="Unassembled WGS sequence"/>
</dbReference>
<proteinExistence type="predicted"/>
<evidence type="ECO:0000256" key="4">
    <source>
        <dbReference type="ARBA" id="ARBA00022679"/>
    </source>
</evidence>
<dbReference type="SUPFAM" id="SSF53955">
    <property type="entry name" value="Lysozyme-like"/>
    <property type="match status" value="1"/>
</dbReference>
<feature type="compositionally biased region" description="Low complexity" evidence="9">
    <location>
        <begin position="351"/>
        <end position="362"/>
    </location>
</feature>
<evidence type="ECO:0000313" key="13">
    <source>
        <dbReference type="Proteomes" id="UP000642509"/>
    </source>
</evidence>
<comment type="catalytic activity">
    <reaction evidence="8">
        <text>[GlcNAc-(1-&gt;4)-Mur2Ac(oyl-L-Ala-gamma-D-Glu-L-Lys-D-Ala-D-Ala)](n)-di-trans,octa-cis-undecaprenyl diphosphate + beta-D-GlcNAc-(1-&gt;4)-Mur2Ac(oyl-L-Ala-gamma-D-Glu-L-Lys-D-Ala-D-Ala)-di-trans,octa-cis-undecaprenyl diphosphate = [GlcNAc-(1-&gt;4)-Mur2Ac(oyl-L-Ala-gamma-D-Glu-L-Lys-D-Ala-D-Ala)](n+1)-di-trans,octa-cis-undecaprenyl diphosphate + di-trans,octa-cis-undecaprenyl diphosphate + H(+)</text>
        <dbReference type="Rhea" id="RHEA:23708"/>
        <dbReference type="Rhea" id="RHEA-COMP:9602"/>
        <dbReference type="Rhea" id="RHEA-COMP:9603"/>
        <dbReference type="ChEBI" id="CHEBI:15378"/>
        <dbReference type="ChEBI" id="CHEBI:58405"/>
        <dbReference type="ChEBI" id="CHEBI:60033"/>
        <dbReference type="ChEBI" id="CHEBI:78435"/>
        <dbReference type="EC" id="2.4.99.28"/>
    </reaction>
</comment>
<dbReference type="InterPro" id="IPR050396">
    <property type="entry name" value="Glycosyltr_51/Transpeptidase"/>
</dbReference>
<evidence type="ECO:0000256" key="3">
    <source>
        <dbReference type="ARBA" id="ARBA00022676"/>
    </source>
</evidence>
<evidence type="ECO:0000259" key="10">
    <source>
        <dbReference type="Pfam" id="PF00905"/>
    </source>
</evidence>
<evidence type="ECO:0000256" key="2">
    <source>
        <dbReference type="ARBA" id="ARBA00022670"/>
    </source>
</evidence>
<feature type="compositionally biased region" description="Low complexity" evidence="9">
    <location>
        <begin position="736"/>
        <end position="782"/>
    </location>
</feature>
<protein>
    <submittedName>
        <fullName evidence="12">Carboxypeptidase</fullName>
    </submittedName>
</protein>
<evidence type="ECO:0000256" key="7">
    <source>
        <dbReference type="ARBA" id="ARBA00034000"/>
    </source>
</evidence>
<keyword evidence="3" id="KW-0328">Glycosyltransferase</keyword>
<evidence type="ECO:0000259" key="11">
    <source>
        <dbReference type="Pfam" id="PF00912"/>
    </source>
</evidence>
<feature type="region of interest" description="Disordered" evidence="9">
    <location>
        <begin position="691"/>
        <end position="782"/>
    </location>
</feature>
<sequence length="782" mass="82678">MSFVRRATSTTLGKILAFFGVSALAGLLVAGLFLPLAVTGGATASTGSDMIEQFPAELREEPVSVPSRILAEDGTELATFYAENRQPVGLDQISQNMQDAIIAIEDERFYEHGGVDPQGIGRALVTNASSGSQQGASTITQQYVNNMLINADMLRGEERLTISGTKTYADKLKEMKLAVSVEQEMSKEDILEGYLNIVLFGGRNYGVEAAAQYYWGIPAAELDIAQAATLAGVVKSPNGYNPETNPEASVERRNIVLNSMLSQGKITEQEHEEATNAELGLDIHQEATGCISASQAPYFCDYVHREILASEAFGPDVESREQLLNRGGLEITTTLDSGLQDQAQQSVEKTAPAGDASGAGASLVTVEPGTGNIKAMAQNTNYSPEESEGAGNTVLNFNVDAAQGGGNGFQGGSSLKPYVAASWLESGRSMYDIVDASQDHWPAGSEFQASCLEGGSTAISEDWKVNNVIDNMKREMTADFGLYWSTNTVMVNMAEELDLCDITDVTTRLGVHRADDGQPLNPANPSFILGSEEFAPMTQAAAYAAFANDGQYCAPRSLVSVKDTNGKEYDVGAPECDQALDPEVVAQLNETLTNIAQRTADETGQTETVEQAPMGGKTGTNNAQSSTWYIGYTSGLSTASWVGRYQDLKSLAGVPVNGQRHEDFWGSTLAAPQWFDYMGETAERFPAEEFRAAQDSPIQNPGSRDRYQMGGDGTEPGNEPERPGDAADGTPDNPDADSPSGPAPSGSASDPTPSESGSPGQAPSESGSPSPAPSGSGAPAAP</sequence>
<dbReference type="InterPro" id="IPR023346">
    <property type="entry name" value="Lysozyme-like_dom_sf"/>
</dbReference>
<dbReference type="PANTHER" id="PTHR32282:SF33">
    <property type="entry name" value="PEPTIDOGLYCAN GLYCOSYLTRANSFERASE"/>
    <property type="match status" value="1"/>
</dbReference>
<organism evidence="12 13">
    <name type="scientific">Citricoccus zhacaiensis</name>
    <dbReference type="NCBI Taxonomy" id="489142"/>
    <lineage>
        <taxon>Bacteria</taxon>
        <taxon>Bacillati</taxon>
        <taxon>Actinomycetota</taxon>
        <taxon>Actinomycetes</taxon>
        <taxon>Micrococcales</taxon>
        <taxon>Micrococcaceae</taxon>
        <taxon>Citricoccus</taxon>
    </lineage>
</organism>
<dbReference type="InterPro" id="IPR001264">
    <property type="entry name" value="Glyco_trans_51"/>
</dbReference>
<feature type="domain" description="Glycosyl transferase family 51" evidence="11">
    <location>
        <begin position="74"/>
        <end position="260"/>
    </location>
</feature>
<dbReference type="RefSeq" id="WP_188805694.1">
    <property type="nucleotide sequence ID" value="NZ_BAAAOU010000005.1"/>
</dbReference>
<dbReference type="PANTHER" id="PTHR32282">
    <property type="entry name" value="BINDING PROTEIN TRANSPEPTIDASE, PUTATIVE-RELATED"/>
    <property type="match status" value="1"/>
</dbReference>
<dbReference type="EMBL" id="BMLQ01000004">
    <property type="protein sequence ID" value="GGO44941.1"/>
    <property type="molecule type" value="Genomic_DNA"/>
</dbReference>
<dbReference type="Gene3D" id="3.40.710.10">
    <property type="entry name" value="DD-peptidase/beta-lactamase superfamily"/>
    <property type="match status" value="1"/>
</dbReference>
<dbReference type="GO" id="GO:0004180">
    <property type="term" value="F:carboxypeptidase activity"/>
    <property type="evidence" value="ECO:0007669"/>
    <property type="project" value="UniProtKB-KW"/>
</dbReference>
<dbReference type="Gene3D" id="1.10.3810.10">
    <property type="entry name" value="Biosynthetic peptidoglycan transglycosylase-like"/>
    <property type="match status" value="1"/>
</dbReference>
<dbReference type="Pfam" id="PF00905">
    <property type="entry name" value="Transpeptidase"/>
    <property type="match status" value="1"/>
</dbReference>
<keyword evidence="6" id="KW-0511">Multifunctional enzyme</keyword>
<evidence type="ECO:0000256" key="6">
    <source>
        <dbReference type="ARBA" id="ARBA00023268"/>
    </source>
</evidence>
<dbReference type="Pfam" id="PF00912">
    <property type="entry name" value="Transgly"/>
    <property type="match status" value="1"/>
</dbReference>
<dbReference type="InterPro" id="IPR012338">
    <property type="entry name" value="Beta-lactam/transpept-like"/>
</dbReference>